<keyword evidence="2" id="KW-0732">Signal</keyword>
<comment type="similarity">
    <text evidence="1">Belongs to the bacterial solute-binding protein 3 family.</text>
</comment>
<dbReference type="Gene3D" id="3.40.190.10">
    <property type="entry name" value="Periplasmic binding protein-like II"/>
    <property type="match status" value="2"/>
</dbReference>
<dbReference type="Pfam" id="PF00497">
    <property type="entry name" value="SBP_bac_3"/>
    <property type="match status" value="1"/>
</dbReference>
<dbReference type="PANTHER" id="PTHR35936">
    <property type="entry name" value="MEMBRANE-BOUND LYTIC MUREIN TRANSGLYCOSYLASE F"/>
    <property type="match status" value="1"/>
</dbReference>
<gene>
    <name evidence="5" type="ORF">KCG35_05430</name>
</gene>
<accession>A0ABS5Z8X1</accession>
<feature type="transmembrane region" description="Helical" evidence="3">
    <location>
        <begin position="6"/>
        <end position="27"/>
    </location>
</feature>
<keyword evidence="3" id="KW-0812">Transmembrane</keyword>
<evidence type="ECO:0000313" key="5">
    <source>
        <dbReference type="EMBL" id="MBU2710492.1"/>
    </source>
</evidence>
<dbReference type="EMBL" id="JAGSOY010000007">
    <property type="protein sequence ID" value="MBU2710492.1"/>
    <property type="molecule type" value="Genomic_DNA"/>
</dbReference>
<name>A0ABS5Z8X1_9GAMM</name>
<organism evidence="5 6">
    <name type="scientific">Zooshikella harenae</name>
    <dbReference type="NCBI Taxonomy" id="2827238"/>
    <lineage>
        <taxon>Bacteria</taxon>
        <taxon>Pseudomonadati</taxon>
        <taxon>Pseudomonadota</taxon>
        <taxon>Gammaproteobacteria</taxon>
        <taxon>Oceanospirillales</taxon>
        <taxon>Zooshikellaceae</taxon>
        <taxon>Zooshikella</taxon>
    </lineage>
</organism>
<evidence type="ECO:0000256" key="1">
    <source>
        <dbReference type="ARBA" id="ARBA00010333"/>
    </source>
</evidence>
<dbReference type="Proteomes" id="UP000690515">
    <property type="component" value="Unassembled WGS sequence"/>
</dbReference>
<proteinExistence type="inferred from homology"/>
<evidence type="ECO:0000256" key="3">
    <source>
        <dbReference type="SAM" id="Phobius"/>
    </source>
</evidence>
<reference evidence="5 6" key="1">
    <citation type="submission" date="2021-04" db="EMBL/GenBank/DDBJ databases">
        <authorList>
            <person name="Pira H."/>
            <person name="Risdian C."/>
            <person name="Wink J."/>
        </authorList>
    </citation>
    <scope>NUCLEOTIDE SEQUENCE [LARGE SCALE GENOMIC DNA]</scope>
    <source>
        <strain evidence="5 6">WH53</strain>
    </source>
</reference>
<dbReference type="PANTHER" id="PTHR35936:SF25">
    <property type="entry name" value="ABC TRANSPORTER SUBSTRATE-BINDING PROTEIN"/>
    <property type="match status" value="1"/>
</dbReference>
<evidence type="ECO:0000256" key="2">
    <source>
        <dbReference type="ARBA" id="ARBA00022729"/>
    </source>
</evidence>
<keyword evidence="6" id="KW-1185">Reference proteome</keyword>
<keyword evidence="3" id="KW-1133">Transmembrane helix</keyword>
<protein>
    <submittedName>
        <fullName evidence="5">Transporter substrate-binding domain-containing protein</fullName>
    </submittedName>
</protein>
<keyword evidence="3" id="KW-0472">Membrane</keyword>
<evidence type="ECO:0000313" key="6">
    <source>
        <dbReference type="Proteomes" id="UP000690515"/>
    </source>
</evidence>
<comment type="caution">
    <text evidence="5">The sequence shown here is derived from an EMBL/GenBank/DDBJ whole genome shotgun (WGS) entry which is preliminary data.</text>
</comment>
<dbReference type="InterPro" id="IPR001638">
    <property type="entry name" value="Solute-binding_3/MltF_N"/>
</dbReference>
<evidence type="ECO:0000259" key="4">
    <source>
        <dbReference type="Pfam" id="PF00497"/>
    </source>
</evidence>
<dbReference type="SUPFAM" id="SSF53850">
    <property type="entry name" value="Periplasmic binding protein-like II"/>
    <property type="match status" value="1"/>
</dbReference>
<sequence length="273" mass="31537">MGLYLGVVVDALMVMPKYFFFFMLFYLSTLQASDQEQIVLANGEWLPYLSKNLKHYGVGSHIVSESFAEVGISVRYVFLPWKRAYESSKKGKYHGTLIWSPSKERKQLFFFSEPVVYGTSVLFKLKSHHFQWQTYDDLADYRIGGVLGYSYQLEDNPNIRIIRIPSEIEAFKMLAKQHIDLFPSDLDVGYATLHGSLPDSVVNVIDYHPKPYNVTSYHLIISKKVKNAQELIDRFNKGLNILKADGRYDQYLRDSRMGGYQVKKKETIKGSIK</sequence>
<feature type="domain" description="Solute-binding protein family 3/N-terminal" evidence="4">
    <location>
        <begin position="48"/>
        <end position="251"/>
    </location>
</feature>
<dbReference type="RefSeq" id="WP_215818649.1">
    <property type="nucleotide sequence ID" value="NZ_JAGSOY010000007.1"/>
</dbReference>